<comment type="similarity">
    <text evidence="1">Belongs to the serpin family.</text>
</comment>
<protein>
    <recommendedName>
        <fullName evidence="3">Serpin domain-containing protein</fullName>
    </recommendedName>
</protein>
<evidence type="ECO:0000256" key="2">
    <source>
        <dbReference type="SAM" id="MobiDB-lite"/>
    </source>
</evidence>
<organism evidence="4 5">
    <name type="scientific">Promicromonospora umidemergens</name>
    <dbReference type="NCBI Taxonomy" id="629679"/>
    <lineage>
        <taxon>Bacteria</taxon>
        <taxon>Bacillati</taxon>
        <taxon>Actinomycetota</taxon>
        <taxon>Actinomycetes</taxon>
        <taxon>Micrococcales</taxon>
        <taxon>Promicromonosporaceae</taxon>
        <taxon>Promicromonospora</taxon>
    </lineage>
</organism>
<dbReference type="SMART" id="SM00093">
    <property type="entry name" value="SERPIN"/>
    <property type="match status" value="1"/>
</dbReference>
<gene>
    <name evidence="4" type="ORF">GCM10023198_10290</name>
</gene>
<accession>A0ABP8WNY9</accession>
<dbReference type="EMBL" id="BAABHM010000006">
    <property type="protein sequence ID" value="GAA4692894.1"/>
    <property type="molecule type" value="Genomic_DNA"/>
</dbReference>
<dbReference type="Pfam" id="PF00079">
    <property type="entry name" value="Serpin"/>
    <property type="match status" value="1"/>
</dbReference>
<feature type="domain" description="Serpin" evidence="3">
    <location>
        <begin position="113"/>
        <end position="477"/>
    </location>
</feature>
<evidence type="ECO:0000256" key="1">
    <source>
        <dbReference type="RuleBase" id="RU000411"/>
    </source>
</evidence>
<dbReference type="InterPro" id="IPR023796">
    <property type="entry name" value="Serpin_dom"/>
</dbReference>
<evidence type="ECO:0000313" key="4">
    <source>
        <dbReference type="EMBL" id="GAA4692894.1"/>
    </source>
</evidence>
<dbReference type="Gene3D" id="3.30.497.10">
    <property type="entry name" value="Antithrombin, subunit I, domain 2"/>
    <property type="match status" value="1"/>
</dbReference>
<keyword evidence="5" id="KW-1185">Reference proteome</keyword>
<dbReference type="Gene3D" id="2.30.39.10">
    <property type="entry name" value="Alpha-1-antitrypsin, domain 1"/>
    <property type="match status" value="1"/>
</dbReference>
<dbReference type="SUPFAM" id="SSF56574">
    <property type="entry name" value="Serpins"/>
    <property type="match status" value="1"/>
</dbReference>
<name>A0ABP8WNY9_9MICO</name>
<dbReference type="PANTHER" id="PTHR11461:SF211">
    <property type="entry name" value="GH10112P-RELATED"/>
    <property type="match status" value="1"/>
</dbReference>
<dbReference type="InterPro" id="IPR036186">
    <property type="entry name" value="Serpin_sf"/>
</dbReference>
<dbReference type="Proteomes" id="UP001500843">
    <property type="component" value="Unassembled WGS sequence"/>
</dbReference>
<dbReference type="InterPro" id="IPR000215">
    <property type="entry name" value="Serpin_fam"/>
</dbReference>
<feature type="region of interest" description="Disordered" evidence="2">
    <location>
        <begin position="1"/>
        <end position="78"/>
    </location>
</feature>
<comment type="caution">
    <text evidence="4">The sequence shown here is derived from an EMBL/GenBank/DDBJ whole genome shotgun (WGS) entry which is preliminary data.</text>
</comment>
<evidence type="ECO:0000259" key="3">
    <source>
        <dbReference type="SMART" id="SM00093"/>
    </source>
</evidence>
<sequence length="479" mass="49693">MSAAGTSRWPGRQVRAGRCKAGPGHHTDRSGPAPVPQRQYLRRKTCSVAAPPLAPLTTGGRRPPRWSRQPSSPWPPAGPALTRAWSAPTPARLVVTPADATASADAARATEELGLLALGATAEPDANTLVSPASLAFALALLAEGARGETAASLDAALGAPGEDRTSAYNALQGALAKHDGDPGVVQDDELPDRPVLHLANQAVLDDGLAVEQDYLDALATAFDAGVQGTDLGTDEGKAVLDAWVDHHTGGLIEESALEPDPALRLVLQNAVLLAAAWETPFEESATRDEDFTGPDGTEPTEMLHGAQSWAYAESGGWAAVRLPYVDAFHADVLLPPAGTDPAEVSPETLTALTSTLDDAPPRTVELAMPTLELEPPALDLAPALAEAGLGGLYDGPDLSGITTAEPLQVSQVWQQAYLSLDADGTVAAAVTEIGVETSGAMPTAPAARMVVDRPYLLRIAHTETALPLFLAAVRSPQH</sequence>
<reference evidence="5" key="1">
    <citation type="journal article" date="2019" name="Int. J. Syst. Evol. Microbiol.">
        <title>The Global Catalogue of Microorganisms (GCM) 10K type strain sequencing project: providing services to taxonomists for standard genome sequencing and annotation.</title>
        <authorList>
            <consortium name="The Broad Institute Genomics Platform"/>
            <consortium name="The Broad Institute Genome Sequencing Center for Infectious Disease"/>
            <person name="Wu L."/>
            <person name="Ma J."/>
        </authorList>
    </citation>
    <scope>NUCLEOTIDE SEQUENCE [LARGE SCALE GENOMIC DNA]</scope>
    <source>
        <strain evidence="5">JCM 17975</strain>
    </source>
</reference>
<dbReference type="InterPro" id="IPR042178">
    <property type="entry name" value="Serpin_sf_1"/>
</dbReference>
<proteinExistence type="inferred from homology"/>
<dbReference type="InterPro" id="IPR042185">
    <property type="entry name" value="Serpin_sf_2"/>
</dbReference>
<dbReference type="PANTHER" id="PTHR11461">
    <property type="entry name" value="SERINE PROTEASE INHIBITOR, SERPIN"/>
    <property type="match status" value="1"/>
</dbReference>
<dbReference type="RefSeq" id="WP_253870029.1">
    <property type="nucleotide sequence ID" value="NZ_BAABHM010000006.1"/>
</dbReference>
<evidence type="ECO:0000313" key="5">
    <source>
        <dbReference type="Proteomes" id="UP001500843"/>
    </source>
</evidence>